<dbReference type="SUPFAM" id="SSF55729">
    <property type="entry name" value="Acyl-CoA N-acyltransferases (Nat)"/>
    <property type="match status" value="1"/>
</dbReference>
<dbReference type="NCBIfam" id="TIGR03585">
    <property type="entry name" value="PseH"/>
    <property type="match status" value="1"/>
</dbReference>
<dbReference type="Gene3D" id="3.40.630.30">
    <property type="match status" value="1"/>
</dbReference>
<gene>
    <name evidence="2" type="ORF">SAMN02745912_00693</name>
</gene>
<dbReference type="Proteomes" id="UP000184465">
    <property type="component" value="Unassembled WGS sequence"/>
</dbReference>
<dbReference type="Pfam" id="PF13302">
    <property type="entry name" value="Acetyltransf_3"/>
    <property type="match status" value="1"/>
</dbReference>
<dbReference type="PANTHER" id="PTHR43415:SF3">
    <property type="entry name" value="GNAT-FAMILY ACETYLTRANSFERASE"/>
    <property type="match status" value="1"/>
</dbReference>
<dbReference type="InterPro" id="IPR000182">
    <property type="entry name" value="GNAT_dom"/>
</dbReference>
<proteinExistence type="predicted"/>
<dbReference type="PANTHER" id="PTHR43415">
    <property type="entry name" value="SPERMIDINE N(1)-ACETYLTRANSFERASE"/>
    <property type="match status" value="1"/>
</dbReference>
<evidence type="ECO:0000259" key="1">
    <source>
        <dbReference type="PROSITE" id="PS51186"/>
    </source>
</evidence>
<keyword evidence="2" id="KW-0808">Transferase</keyword>
<accession>A0A1M6L6X3</accession>
<evidence type="ECO:0000313" key="3">
    <source>
        <dbReference type="Proteomes" id="UP000184465"/>
    </source>
</evidence>
<evidence type="ECO:0000313" key="2">
    <source>
        <dbReference type="EMBL" id="SHJ67008.1"/>
    </source>
</evidence>
<sequence length="197" mass="23651">MNKKITFIDITKSDNDIKQQLRYWRNQEFIRKNMFNQDIISKEDHEKFLRKLEEDDSTKVFLTFYDNRPFGVLNYHLREEDSLEFGYYLIDEKHISSGLGAVLEYVLLNHAFYNLKVKKVYCRTLTYNKKVINLHKKFGFIVQKTLKNIIKRDGKSLDACMQVIYPEIWEKQRTKIKKIIKYIIPLDDIGILKVEGK</sequence>
<dbReference type="AlphaFoldDB" id="A0A1M6L6X3"/>
<reference evidence="2 3" key="1">
    <citation type="submission" date="2016-11" db="EMBL/GenBank/DDBJ databases">
        <authorList>
            <person name="Jaros S."/>
            <person name="Januszkiewicz K."/>
            <person name="Wedrychowicz H."/>
        </authorList>
    </citation>
    <scope>NUCLEOTIDE SEQUENCE [LARGE SCALE GENOMIC DNA]</scope>
    <source>
        <strain evidence="2 3">DSM 15212</strain>
    </source>
</reference>
<dbReference type="RefSeq" id="WP_165613016.1">
    <property type="nucleotide sequence ID" value="NZ_FRAG01000005.1"/>
</dbReference>
<dbReference type="EMBL" id="FRAG01000005">
    <property type="protein sequence ID" value="SHJ67008.1"/>
    <property type="molecule type" value="Genomic_DNA"/>
</dbReference>
<dbReference type="InterPro" id="IPR016181">
    <property type="entry name" value="Acyl_CoA_acyltransferase"/>
</dbReference>
<dbReference type="InterPro" id="IPR020036">
    <property type="entry name" value="PseH"/>
</dbReference>
<dbReference type="PROSITE" id="PS51186">
    <property type="entry name" value="GNAT"/>
    <property type="match status" value="1"/>
</dbReference>
<protein>
    <submittedName>
        <fullName evidence="2">UDP-4-amino-4,6-dideoxy-N-acetyl-beta-L-altrosamine N-acetyltransferase</fullName>
    </submittedName>
</protein>
<dbReference type="GO" id="GO:0016747">
    <property type="term" value="F:acyltransferase activity, transferring groups other than amino-acyl groups"/>
    <property type="evidence" value="ECO:0007669"/>
    <property type="project" value="InterPro"/>
</dbReference>
<name>A0A1M6L6X3_PARC5</name>
<dbReference type="STRING" id="1121301.SAMN02745912_00693"/>
<keyword evidence="3" id="KW-1185">Reference proteome</keyword>
<feature type="domain" description="N-acetyltransferase" evidence="1">
    <location>
        <begin position="8"/>
        <end position="158"/>
    </location>
</feature>
<organism evidence="2 3">
    <name type="scientific">Paramaledivibacter caminithermalis (strain DSM 15212 / CIP 107654 / DViRD3)</name>
    <name type="common">Clostridium caminithermale</name>
    <dbReference type="NCBI Taxonomy" id="1121301"/>
    <lineage>
        <taxon>Bacteria</taxon>
        <taxon>Bacillati</taxon>
        <taxon>Bacillota</taxon>
        <taxon>Clostridia</taxon>
        <taxon>Peptostreptococcales</taxon>
        <taxon>Caminicellaceae</taxon>
        <taxon>Paramaledivibacter</taxon>
    </lineage>
</organism>